<dbReference type="STRING" id="4565.A0A3B6B4M6"/>
<dbReference type="SUPFAM" id="SSF81383">
    <property type="entry name" value="F-box domain"/>
    <property type="match status" value="1"/>
</dbReference>
<dbReference type="Proteomes" id="UP000019116">
    <property type="component" value="Chromosome 2A"/>
</dbReference>
<reference evidence="3" key="1">
    <citation type="submission" date="2018-08" db="EMBL/GenBank/DDBJ databases">
        <authorList>
            <person name="Rossello M."/>
        </authorList>
    </citation>
    <scope>NUCLEOTIDE SEQUENCE [LARGE SCALE GENOMIC DNA]</scope>
    <source>
        <strain evidence="3">cv. Chinese Spring</strain>
    </source>
</reference>
<dbReference type="Pfam" id="PF00646">
    <property type="entry name" value="F-box"/>
    <property type="match status" value="1"/>
</dbReference>
<dbReference type="InterPro" id="IPR036047">
    <property type="entry name" value="F-box-like_dom_sf"/>
</dbReference>
<dbReference type="OMA" id="RTTQLKW"/>
<dbReference type="Gramene" id="TraesLAC2A03G00777260.1">
    <property type="protein sequence ID" value="TraesLAC2A03G00777260.1"/>
    <property type="gene ID" value="TraesLAC2A03G00777260"/>
</dbReference>
<dbReference type="Gene3D" id="1.20.1280.50">
    <property type="match status" value="1"/>
</dbReference>
<dbReference type="Gramene" id="TraesROB_scaffold_085467_01G000200.1">
    <property type="protein sequence ID" value="TraesROB_scaffold_085467_01G000200.1"/>
    <property type="gene ID" value="TraesROB_scaffold_085467_01G000200"/>
</dbReference>
<dbReference type="RefSeq" id="XP_044453772.1">
    <property type="nucleotide sequence ID" value="XM_044597837.1"/>
</dbReference>
<dbReference type="Gramene" id="TraesSTA2A03G00771550.1">
    <property type="protein sequence ID" value="TraesSTA2A03G00771550.1"/>
    <property type="gene ID" value="TraesSTA2A03G00771550"/>
</dbReference>
<dbReference type="SUPFAM" id="SSF52047">
    <property type="entry name" value="RNI-like"/>
    <property type="match status" value="1"/>
</dbReference>
<feature type="domain" description="At1g61320/AtMIF1 LRR" evidence="2">
    <location>
        <begin position="129"/>
        <end position="463"/>
    </location>
</feature>
<protein>
    <recommendedName>
        <fullName evidence="5">F-box domain-containing protein</fullName>
    </recommendedName>
</protein>
<evidence type="ECO:0000313" key="4">
    <source>
        <dbReference type="Proteomes" id="UP000019116"/>
    </source>
</evidence>
<dbReference type="PANTHER" id="PTHR34145:SF65">
    <property type="entry name" value="FBD DOMAIN-CONTAINING PROTEIN"/>
    <property type="match status" value="1"/>
</dbReference>
<dbReference type="Pfam" id="PF23622">
    <property type="entry name" value="LRR_At1g61320_AtMIF1"/>
    <property type="match status" value="1"/>
</dbReference>
<proteinExistence type="predicted"/>
<dbReference type="GeneID" id="123186044"/>
<evidence type="ECO:0000259" key="2">
    <source>
        <dbReference type="Pfam" id="PF23622"/>
    </source>
</evidence>
<evidence type="ECO:0000313" key="3">
    <source>
        <dbReference type="EnsemblPlants" id="TraesCS2A02G451200.1"/>
    </source>
</evidence>
<dbReference type="Gramene" id="TraesWEE_scaffold_039308_01G000100.1">
    <property type="protein sequence ID" value="TraesWEE_scaffold_039308_01G000100.1"/>
    <property type="gene ID" value="TraesWEE_scaffold_039308_01G000100"/>
</dbReference>
<sequence length="512" mass="56192">MSLESDGAATAKRPRLPAEDPSIHFGAAVEAADRISALPEAMQLHILSLLPLPSAIRTGALSRAWRDLWKRRWQDDGNAGAFLHHHIRPCSSPSSKKLLECLELRQSQGRRGRLDRYSLVADNPAMGARQFGRYLDAAARFGVEDLRVELPEKPPSPATPTKATTLRFPFPAAAGPDLARLSLRGIGVSGLHSRAARPCSALEVVRLHSVPVDDRGLARMLALCPRLRVLGLHSCSALRRIAVTAATGRKLRSVTIAGCGWLIEVDVAAVSSLRSFRYTGGFLSSFYLPDSASFADLYICFDAQRSCNVRICQKVFSHWFESRVCWKLTALTICSNVLFVVSSLPNGISHAESAKIGGDFFRSMTELQLLMLDMKAPELANIYVFLKNSHCCNLERLFVQLPSIPSGPLVDASDHVRVEPPEDVLENLKVVKITNFNWNRIELQLVCFLLRKASSLHKLLLVTPSLVPLDVTGIQKADLLLVGEAVANGKIILSKLDDAATQPFHSDVFAEV</sequence>
<dbReference type="EnsemblPlants" id="TraesCS2A02G451200.1">
    <property type="protein sequence ID" value="TraesCS2A02G451200.1"/>
    <property type="gene ID" value="TraesCS2A02G451200"/>
</dbReference>
<reference evidence="3" key="2">
    <citation type="submission" date="2018-10" db="UniProtKB">
        <authorList>
            <consortium name="EnsemblPlants"/>
        </authorList>
    </citation>
    <scope>IDENTIFICATION</scope>
</reference>
<evidence type="ECO:0000259" key="1">
    <source>
        <dbReference type="Pfam" id="PF00646"/>
    </source>
</evidence>
<dbReference type="PaxDb" id="4565-Traes_2BL_621DAFE84.1"/>
<organism evidence="3">
    <name type="scientific">Triticum aestivum</name>
    <name type="common">Wheat</name>
    <dbReference type="NCBI Taxonomy" id="4565"/>
    <lineage>
        <taxon>Eukaryota</taxon>
        <taxon>Viridiplantae</taxon>
        <taxon>Streptophyta</taxon>
        <taxon>Embryophyta</taxon>
        <taxon>Tracheophyta</taxon>
        <taxon>Spermatophyta</taxon>
        <taxon>Magnoliopsida</taxon>
        <taxon>Liliopsida</taxon>
        <taxon>Poales</taxon>
        <taxon>Poaceae</taxon>
        <taxon>BOP clade</taxon>
        <taxon>Pooideae</taxon>
        <taxon>Triticodae</taxon>
        <taxon>Triticeae</taxon>
        <taxon>Triticinae</taxon>
        <taxon>Triticum</taxon>
    </lineage>
</organism>
<dbReference type="PANTHER" id="PTHR34145">
    <property type="entry name" value="OS02G0105600 PROTEIN"/>
    <property type="match status" value="1"/>
</dbReference>
<dbReference type="InterPro" id="IPR055357">
    <property type="entry name" value="LRR_At1g61320_AtMIF1"/>
</dbReference>
<keyword evidence="4" id="KW-1185">Reference proteome</keyword>
<evidence type="ECO:0008006" key="5">
    <source>
        <dbReference type="Google" id="ProtNLM"/>
    </source>
</evidence>
<dbReference type="Gramene" id="TraesMAC2A03G00772170.1">
    <property type="protein sequence ID" value="TraesMAC2A03G00772170.1"/>
    <property type="gene ID" value="TraesMAC2A03G00772170"/>
</dbReference>
<dbReference type="InterPro" id="IPR032675">
    <property type="entry name" value="LRR_dom_sf"/>
</dbReference>
<accession>A0A3B6B4M6</accession>
<dbReference type="AlphaFoldDB" id="A0A3B6B4M6"/>
<dbReference type="Gramene" id="TraesCLE_scaffold_099482_01G000100.1">
    <property type="protein sequence ID" value="TraesCLE_scaffold_099482_01G000100.1"/>
    <property type="gene ID" value="TraesCLE_scaffold_099482_01G000100"/>
</dbReference>
<dbReference type="OrthoDB" id="672536at2759"/>
<dbReference type="Gene3D" id="3.80.10.10">
    <property type="entry name" value="Ribonuclease Inhibitor"/>
    <property type="match status" value="1"/>
</dbReference>
<dbReference type="Gramene" id="TraesCS2A03G1067800.1">
    <property type="protein sequence ID" value="TraesCS2A03G1067800.1.CDS"/>
    <property type="gene ID" value="TraesCS2A03G1067800"/>
</dbReference>
<dbReference type="InterPro" id="IPR053772">
    <property type="entry name" value="At1g61320/At1g61330-like"/>
</dbReference>
<dbReference type="Gramene" id="TraesCS2A02G451200.1">
    <property type="protein sequence ID" value="TraesCS2A02G451200.1"/>
    <property type="gene ID" value="TraesCS2A02G451200"/>
</dbReference>
<feature type="domain" description="F-box" evidence="1">
    <location>
        <begin position="35"/>
        <end position="71"/>
    </location>
</feature>
<dbReference type="Gramene" id="TraesNOR2A03G00783390.1">
    <property type="protein sequence ID" value="TraesNOR2A03G00783390.1"/>
    <property type="gene ID" value="TraesNOR2A03G00783390"/>
</dbReference>
<name>A0A3B6B4M6_WHEAT</name>
<dbReference type="InterPro" id="IPR001810">
    <property type="entry name" value="F-box_dom"/>
</dbReference>
<gene>
    <name evidence="3" type="primary">LOC123186044</name>
</gene>
<dbReference type="Gramene" id="TraesJAG2A03G00773260.1">
    <property type="protein sequence ID" value="TraesJAG2A03G00773260.1"/>
    <property type="gene ID" value="TraesJAG2A03G00773260"/>
</dbReference>
<dbReference type="Gramene" id="TraesJUL2A03G00777920.1">
    <property type="protein sequence ID" value="TraesJUL2A03G00777920.1"/>
    <property type="gene ID" value="TraesJUL2A03G00777920"/>
</dbReference>